<dbReference type="InterPro" id="IPR005019">
    <property type="entry name" value="Adenine_glyco"/>
</dbReference>
<keyword evidence="2" id="KW-1185">Reference proteome</keyword>
<dbReference type="Proteomes" id="UP001191019">
    <property type="component" value="Unassembled WGS sequence"/>
</dbReference>
<dbReference type="InterPro" id="IPR052891">
    <property type="entry name" value="DNA-3mA_glycosylase"/>
</dbReference>
<accession>A0ABY0FPY5</accession>
<gene>
    <name evidence="1" type="primary">tag</name>
    <name evidence="1" type="ORF">G3RUM_00180</name>
</gene>
<reference evidence="1 2" key="2">
    <citation type="journal article" date="2020" name="Cell Rep.">
        <title>Acquisition and Adaptation of Ultra-small Parasitic Reduced Genome Bacteria to Mammalian Hosts.</title>
        <authorList>
            <person name="McLean J.S."/>
            <person name="Bor B."/>
            <person name="Kerns K.A."/>
            <person name="Liu Q."/>
            <person name="To T.T."/>
            <person name="Solden L."/>
            <person name="Hendrickson E.L."/>
            <person name="Wrighton K."/>
            <person name="Shi W."/>
            <person name="He X."/>
        </authorList>
    </citation>
    <scope>NUCLEOTIDE SEQUENCE [LARGE SCALE GENOMIC DNA]</scope>
    <source>
        <strain evidence="1 2">TM7_G3_2_Rum_HOT_351B</strain>
    </source>
</reference>
<dbReference type="Pfam" id="PF03352">
    <property type="entry name" value="Adenine_glyco"/>
    <property type="match status" value="1"/>
</dbReference>
<reference evidence="1 2" key="1">
    <citation type="journal article" date="2018" name="bioRxiv">
        <title>Evidence of independent acquisition and adaption of ultra-small bacteria to human hosts across the highly diverse yet reduced genomes of the phylum Saccharibacteria.</title>
        <authorList>
            <person name="McLean J.S."/>
            <person name="Bor B."/>
            <person name="To T.T."/>
            <person name="Liu Q."/>
            <person name="Kearns K.A."/>
            <person name="Solden L.M."/>
            <person name="Wrighton K.C."/>
            <person name="He X."/>
            <person name="Shi W."/>
        </authorList>
    </citation>
    <scope>NUCLEOTIDE SEQUENCE [LARGE SCALE GENOMIC DNA]</scope>
    <source>
        <strain evidence="1 2">TM7_G3_2_Rum_HOT_351B</strain>
    </source>
</reference>
<dbReference type="RefSeq" id="WP_129734477.1">
    <property type="nucleotide sequence ID" value="NZ_PRLM01000001.1"/>
</dbReference>
<organism evidence="1 2">
    <name type="scientific">Candidatus Nanosyncoccus alces</name>
    <dbReference type="NCBI Taxonomy" id="2171997"/>
    <lineage>
        <taxon>Bacteria</taxon>
        <taxon>Candidatus Saccharimonadota</taxon>
        <taxon>Candidatus Nanosyncoccalia</taxon>
        <taxon>Candidatus Nanosyncoccales</taxon>
        <taxon>Candidatus Nanosyncoccaceae</taxon>
        <taxon>Candidatus Nanosyncoccus</taxon>
    </lineage>
</organism>
<dbReference type="SUPFAM" id="SSF48150">
    <property type="entry name" value="DNA-glycosylase"/>
    <property type="match status" value="1"/>
</dbReference>
<evidence type="ECO:0000313" key="1">
    <source>
        <dbReference type="EMBL" id="RYC75233.1"/>
    </source>
</evidence>
<dbReference type="EC" id="3.2.2.20" evidence="1"/>
<dbReference type="PANTHER" id="PTHR30037:SF4">
    <property type="entry name" value="DNA-3-METHYLADENINE GLYCOSYLASE I"/>
    <property type="match status" value="1"/>
</dbReference>
<keyword evidence="1" id="KW-0378">Hydrolase</keyword>
<sequence length="207" mass="24889">MSYCNWNKTSEANRRYHDEEWGVPVFNDDRHQFEHLSMEVMQCGLSWDLMINRRDIFRKCFDNFEYEKIAKYDEEDIIRIMSTPNMIKSQRKIRAIINNARLFIKVREEFGSFCDYLWQNTDGKIILYDKHSDGHIPVSNGLSEKIGNDLRKRGFKYVGPITIYSHLQSIGLIHDHDKNCPRYKEILSKHDFVKKKRYLENKVTHYK</sequence>
<protein>
    <submittedName>
        <fullName evidence="1">DNA-3-methyladenine glycosylase 1</fullName>
        <ecNumber evidence="1">3.2.2.20</ecNumber>
    </submittedName>
</protein>
<name>A0ABY0FPY5_9BACT</name>
<dbReference type="PANTHER" id="PTHR30037">
    <property type="entry name" value="DNA-3-METHYLADENINE GLYCOSYLASE 1"/>
    <property type="match status" value="1"/>
</dbReference>
<dbReference type="InterPro" id="IPR011257">
    <property type="entry name" value="DNA_glycosylase"/>
</dbReference>
<evidence type="ECO:0000313" key="2">
    <source>
        <dbReference type="Proteomes" id="UP001191019"/>
    </source>
</evidence>
<keyword evidence="1" id="KW-0326">Glycosidase</keyword>
<dbReference type="GO" id="GO:0008725">
    <property type="term" value="F:DNA-3-methyladenine glycosylase activity"/>
    <property type="evidence" value="ECO:0007669"/>
    <property type="project" value="UniProtKB-EC"/>
</dbReference>
<proteinExistence type="predicted"/>
<dbReference type="Gene3D" id="1.10.340.30">
    <property type="entry name" value="Hypothetical protein, domain 2"/>
    <property type="match status" value="1"/>
</dbReference>
<comment type="caution">
    <text evidence="1">The sequence shown here is derived from an EMBL/GenBank/DDBJ whole genome shotgun (WGS) entry which is preliminary data.</text>
</comment>
<dbReference type="EMBL" id="PRLM01000001">
    <property type="protein sequence ID" value="RYC75233.1"/>
    <property type="molecule type" value="Genomic_DNA"/>
</dbReference>